<dbReference type="InterPro" id="IPR011989">
    <property type="entry name" value="ARM-like"/>
</dbReference>
<keyword evidence="4 5" id="KW-0833">Ubl conjugation pathway</keyword>
<dbReference type="CDD" id="cd16664">
    <property type="entry name" value="RING-Ubox_PUB"/>
    <property type="match status" value="1"/>
</dbReference>
<dbReference type="InterPro" id="IPR003613">
    <property type="entry name" value="Ubox_domain"/>
</dbReference>
<evidence type="ECO:0000256" key="5">
    <source>
        <dbReference type="RuleBase" id="RU369093"/>
    </source>
</evidence>
<dbReference type="PANTHER" id="PTHR22849:SF119">
    <property type="entry name" value="U-BOX DOMAIN-CONTAINING PROTEIN"/>
    <property type="match status" value="1"/>
</dbReference>
<evidence type="ECO:0000313" key="7">
    <source>
        <dbReference type="EMBL" id="KAF4385312.1"/>
    </source>
</evidence>
<keyword evidence="3 5" id="KW-0808">Transferase</keyword>
<proteinExistence type="predicted"/>
<evidence type="ECO:0000313" key="8">
    <source>
        <dbReference type="Proteomes" id="UP000583929"/>
    </source>
</evidence>
<comment type="caution">
    <text evidence="7">The sequence shown here is derived from an EMBL/GenBank/DDBJ whole genome shotgun (WGS) entry which is preliminary data.</text>
</comment>
<dbReference type="InterPro" id="IPR013083">
    <property type="entry name" value="Znf_RING/FYVE/PHD"/>
</dbReference>
<dbReference type="Pfam" id="PF25598">
    <property type="entry name" value="ARM_PUB"/>
    <property type="match status" value="1"/>
</dbReference>
<dbReference type="FunFam" id="3.30.40.10:FF:000442">
    <property type="entry name" value="RING-type E3 ubiquitin transferase"/>
    <property type="match status" value="1"/>
</dbReference>
<comment type="pathway">
    <text evidence="2 5">Protein modification; protein ubiquitination.</text>
</comment>
<name>A0A7J6GQY2_CANSA</name>
<dbReference type="GO" id="GO:0016567">
    <property type="term" value="P:protein ubiquitination"/>
    <property type="evidence" value="ECO:0007669"/>
    <property type="project" value="UniProtKB-UniRule"/>
</dbReference>
<reference evidence="7 8" key="1">
    <citation type="journal article" date="2020" name="bioRxiv">
        <title>Sequence and annotation of 42 cannabis genomes reveals extensive copy number variation in cannabinoid synthesis and pathogen resistance genes.</title>
        <authorList>
            <person name="Mckernan K.J."/>
            <person name="Helbert Y."/>
            <person name="Kane L.T."/>
            <person name="Ebling H."/>
            <person name="Zhang L."/>
            <person name="Liu B."/>
            <person name="Eaton Z."/>
            <person name="Mclaughlin S."/>
            <person name="Kingan S."/>
            <person name="Baybayan P."/>
            <person name="Concepcion G."/>
            <person name="Jordan M."/>
            <person name="Riva A."/>
            <person name="Barbazuk W."/>
            <person name="Harkins T."/>
        </authorList>
    </citation>
    <scope>NUCLEOTIDE SEQUENCE [LARGE SCALE GENOMIC DNA]</scope>
    <source>
        <strain evidence="8">cv. Jamaican Lion 4</strain>
        <tissue evidence="7">Leaf</tissue>
    </source>
</reference>
<dbReference type="InterPro" id="IPR045210">
    <property type="entry name" value="RING-Ubox_PUB"/>
</dbReference>
<dbReference type="Pfam" id="PF04564">
    <property type="entry name" value="U-box"/>
    <property type="match status" value="1"/>
</dbReference>
<dbReference type="SMART" id="SM00504">
    <property type="entry name" value="Ubox"/>
    <property type="match status" value="1"/>
</dbReference>
<protein>
    <recommendedName>
        <fullName evidence="5 6">U-box domain-containing protein</fullName>
        <ecNumber evidence="5">2.3.2.27</ecNumber>
    </recommendedName>
    <alternativeName>
        <fullName evidence="5">RING-type E3 ubiquitin transferase PUB</fullName>
    </alternativeName>
</protein>
<dbReference type="EMBL" id="JAATIQ010000086">
    <property type="protein sequence ID" value="KAF4385312.1"/>
    <property type="molecule type" value="Genomic_DNA"/>
</dbReference>
<comment type="function">
    <text evidence="5">Functions as an E3 ubiquitin ligase.</text>
</comment>
<dbReference type="Proteomes" id="UP000583929">
    <property type="component" value="Unassembled WGS sequence"/>
</dbReference>
<evidence type="ECO:0000256" key="2">
    <source>
        <dbReference type="ARBA" id="ARBA00004906"/>
    </source>
</evidence>
<feature type="domain" description="U-box" evidence="6">
    <location>
        <begin position="23"/>
        <end position="97"/>
    </location>
</feature>
<evidence type="ECO:0000259" key="6">
    <source>
        <dbReference type="PROSITE" id="PS51698"/>
    </source>
</evidence>
<dbReference type="Gene3D" id="1.25.10.10">
    <property type="entry name" value="Leucine-rich Repeat Variant"/>
    <property type="match status" value="1"/>
</dbReference>
<dbReference type="PROSITE" id="PS51698">
    <property type="entry name" value="U_BOX"/>
    <property type="match status" value="1"/>
</dbReference>
<dbReference type="UniPathway" id="UPA00143"/>
<sequence>MVLGWRLRRKSNKKKSLKAMKVEIPNHFLCPISFDLMKDPVTLSTGITYDRENIEKWLEEGNFTCPVTNQILHNFDLIPNHSIRKMIQEWGLENQKHGFQRIPTPRIPITPIEVTNILSFIESSSRQLDTSSCLEALKKIKQWGTESHHRNKRCMVANGAAEVLSAAFKSFAAEPFEENSIVCEEILSNLAWMFPIGKIARNHLKSEASLRCMIQFLTRVETNISTKENSIKTLEELIIFYDVEDDQNQTYTLLEFLSKIEGVNEILMEFIQNKVSNKITKSTLMIIYQMVSTTPSLEITILSFLEMGLISSLLEILVDSHDDQENNKVIISERALGIMDSVLSYYQGRVKAYENDLTIPILVKKLLRVSNLATEFSVSSIWKLCMNGVVEQEKEELRSIVLVETLQVGGFQKLLLIIQVGCGYETKEKATEVLKLLNPYRPQLECIESIDYKSLQRFCFN</sequence>
<evidence type="ECO:0000256" key="4">
    <source>
        <dbReference type="ARBA" id="ARBA00022786"/>
    </source>
</evidence>
<dbReference type="AlphaFoldDB" id="A0A7J6GQY2"/>
<dbReference type="SUPFAM" id="SSF57850">
    <property type="entry name" value="RING/U-box"/>
    <property type="match status" value="1"/>
</dbReference>
<dbReference type="InterPro" id="IPR016024">
    <property type="entry name" value="ARM-type_fold"/>
</dbReference>
<organism evidence="7 8">
    <name type="scientific">Cannabis sativa</name>
    <name type="common">Hemp</name>
    <name type="synonym">Marijuana</name>
    <dbReference type="NCBI Taxonomy" id="3483"/>
    <lineage>
        <taxon>Eukaryota</taxon>
        <taxon>Viridiplantae</taxon>
        <taxon>Streptophyta</taxon>
        <taxon>Embryophyta</taxon>
        <taxon>Tracheophyta</taxon>
        <taxon>Spermatophyta</taxon>
        <taxon>Magnoliopsida</taxon>
        <taxon>eudicotyledons</taxon>
        <taxon>Gunneridae</taxon>
        <taxon>Pentapetalae</taxon>
        <taxon>rosids</taxon>
        <taxon>fabids</taxon>
        <taxon>Rosales</taxon>
        <taxon>Cannabaceae</taxon>
        <taxon>Cannabis</taxon>
    </lineage>
</organism>
<dbReference type="SUPFAM" id="SSF48371">
    <property type="entry name" value="ARM repeat"/>
    <property type="match status" value="1"/>
</dbReference>
<keyword evidence="8" id="KW-1185">Reference proteome</keyword>
<dbReference type="InterPro" id="IPR045185">
    <property type="entry name" value="PUB22/23/24-like"/>
</dbReference>
<gene>
    <name evidence="7" type="ORF">G4B88_026595</name>
</gene>
<evidence type="ECO:0000256" key="3">
    <source>
        <dbReference type="ARBA" id="ARBA00022679"/>
    </source>
</evidence>
<dbReference type="EC" id="2.3.2.27" evidence="5"/>
<dbReference type="GO" id="GO:0061630">
    <property type="term" value="F:ubiquitin protein ligase activity"/>
    <property type="evidence" value="ECO:0007669"/>
    <property type="project" value="UniProtKB-UniRule"/>
</dbReference>
<dbReference type="InterPro" id="IPR058678">
    <property type="entry name" value="ARM_PUB"/>
</dbReference>
<accession>A0A7J6GQY2</accession>
<evidence type="ECO:0000256" key="1">
    <source>
        <dbReference type="ARBA" id="ARBA00000900"/>
    </source>
</evidence>
<dbReference type="PANTHER" id="PTHR22849">
    <property type="entry name" value="WDSAM1 PROTEIN"/>
    <property type="match status" value="1"/>
</dbReference>
<comment type="catalytic activity">
    <reaction evidence="1 5">
        <text>S-ubiquitinyl-[E2 ubiquitin-conjugating enzyme]-L-cysteine + [acceptor protein]-L-lysine = [E2 ubiquitin-conjugating enzyme]-L-cysteine + N(6)-ubiquitinyl-[acceptor protein]-L-lysine.</text>
        <dbReference type="EC" id="2.3.2.27"/>
    </reaction>
</comment>
<dbReference type="Gene3D" id="3.30.40.10">
    <property type="entry name" value="Zinc/RING finger domain, C3HC4 (zinc finger)"/>
    <property type="match status" value="1"/>
</dbReference>